<dbReference type="EMBL" id="UZAF01024120">
    <property type="protein sequence ID" value="VDO92440.1"/>
    <property type="molecule type" value="Genomic_DNA"/>
</dbReference>
<evidence type="ECO:0000313" key="2">
    <source>
        <dbReference type="Proteomes" id="UP000268014"/>
    </source>
</evidence>
<dbReference type="AlphaFoldDB" id="A0A3P7YWN0"/>
<dbReference type="Proteomes" id="UP000268014">
    <property type="component" value="Unassembled WGS sequence"/>
</dbReference>
<accession>A0A3P7YWN0</accession>
<sequence>MSAVKDDSELIEVINALDTAESFDSLTGSNLIDHLVGRLSHEGVAKWIQSFDSLTGSNLIDHLVGRLSHEGVAKWIQTANKPWSFRHICAAFPHWSNEAKVEALTNLLQRPRAQEVQYAVGNCIDSMFKMKAPLCAPWTFGYIKSDHLIKKEIGRSFSALQTFWICLKLWSKMASSDEMSEGYVSNAEELIMIAQGDEDSLKVIITLLVSSIVNY</sequence>
<proteinExistence type="predicted"/>
<reference evidence="1 2" key="1">
    <citation type="submission" date="2018-11" db="EMBL/GenBank/DDBJ databases">
        <authorList>
            <consortium name="Pathogen Informatics"/>
        </authorList>
    </citation>
    <scope>NUCLEOTIDE SEQUENCE [LARGE SCALE GENOMIC DNA]</scope>
    <source>
        <strain evidence="1 2">MHpl1</strain>
    </source>
</reference>
<protein>
    <submittedName>
        <fullName evidence="1">Uncharacterized protein</fullName>
    </submittedName>
</protein>
<evidence type="ECO:0000313" key="1">
    <source>
        <dbReference type="EMBL" id="VDO92440.1"/>
    </source>
</evidence>
<gene>
    <name evidence="1" type="ORF">HPLM_LOCUS21793</name>
</gene>
<organism evidence="1 2">
    <name type="scientific">Haemonchus placei</name>
    <name type="common">Barber's pole worm</name>
    <dbReference type="NCBI Taxonomy" id="6290"/>
    <lineage>
        <taxon>Eukaryota</taxon>
        <taxon>Metazoa</taxon>
        <taxon>Ecdysozoa</taxon>
        <taxon>Nematoda</taxon>
        <taxon>Chromadorea</taxon>
        <taxon>Rhabditida</taxon>
        <taxon>Rhabditina</taxon>
        <taxon>Rhabditomorpha</taxon>
        <taxon>Strongyloidea</taxon>
        <taxon>Trichostrongylidae</taxon>
        <taxon>Haemonchus</taxon>
    </lineage>
</organism>
<dbReference type="STRING" id="6290.A0A3P7YWN0"/>
<keyword evidence="2" id="KW-1185">Reference proteome</keyword>
<name>A0A3P7YWN0_HAEPC</name>
<dbReference type="OrthoDB" id="342531at2759"/>